<proteinExistence type="predicted"/>
<protein>
    <recommendedName>
        <fullName evidence="2">FtsK gamma domain-containing protein</fullName>
    </recommendedName>
</protein>
<dbReference type="SUPFAM" id="SSF46785">
    <property type="entry name" value="Winged helix' DNA-binding domain"/>
    <property type="match status" value="1"/>
</dbReference>
<dbReference type="RefSeq" id="WP_216597999.1">
    <property type="nucleotide sequence ID" value="NZ_LGLG01000340.1"/>
</dbReference>
<name>A0A0N0WUK5_PSEYM</name>
<feature type="domain" description="FtsK gamma" evidence="2">
    <location>
        <begin position="70"/>
        <end position="133"/>
    </location>
</feature>
<evidence type="ECO:0000259" key="2">
    <source>
        <dbReference type="SMART" id="SM00843"/>
    </source>
</evidence>
<sequence length="135" mass="15656">MSIEKCREEFERTNGRDHRRQPPKGTNYIDPMAQADWESFKKGWDQCREALEQSTVSPEVQAMLSFFEAGEAEEIRMAEAFVRESERCSISALQRKFKIGYNRACRLMDRLVALKVVSPIDTEGRRTVLPEQVKP</sequence>
<dbReference type="InterPro" id="IPR036390">
    <property type="entry name" value="WH_DNA-bd_sf"/>
</dbReference>
<dbReference type="Gene3D" id="1.10.10.10">
    <property type="entry name" value="Winged helix-like DNA-binding domain superfamily/Winged helix DNA-binding domain"/>
    <property type="match status" value="1"/>
</dbReference>
<evidence type="ECO:0000313" key="3">
    <source>
        <dbReference type="EMBL" id="RMV44427.1"/>
    </source>
</evidence>
<feature type="region of interest" description="Disordered" evidence="1">
    <location>
        <begin position="1"/>
        <end position="30"/>
    </location>
</feature>
<feature type="compositionally biased region" description="Basic and acidic residues" evidence="1">
    <location>
        <begin position="1"/>
        <end position="16"/>
    </location>
</feature>
<dbReference type="AlphaFoldDB" id="A0A0N0WUK5"/>
<dbReference type="Pfam" id="PF09397">
    <property type="entry name" value="FtsK_gamma"/>
    <property type="match status" value="1"/>
</dbReference>
<dbReference type="InterPro" id="IPR036388">
    <property type="entry name" value="WH-like_DNA-bd_sf"/>
</dbReference>
<evidence type="ECO:0000256" key="1">
    <source>
        <dbReference type="SAM" id="MobiDB-lite"/>
    </source>
</evidence>
<evidence type="ECO:0000313" key="4">
    <source>
        <dbReference type="Proteomes" id="UP000271631"/>
    </source>
</evidence>
<accession>A0A0N0WUK5</accession>
<dbReference type="InterPro" id="IPR018541">
    <property type="entry name" value="Ftsk_gamma"/>
</dbReference>
<dbReference type="Proteomes" id="UP000271631">
    <property type="component" value="Unassembled WGS sequence"/>
</dbReference>
<dbReference type="SMART" id="SM00843">
    <property type="entry name" value="Ftsk_gamma"/>
    <property type="match status" value="1"/>
</dbReference>
<gene>
    <name evidence="3" type="ORF">ALP13_02731</name>
</gene>
<reference evidence="3 4" key="1">
    <citation type="submission" date="2018-08" db="EMBL/GenBank/DDBJ databases">
        <title>Recombination of ecologically and evolutionarily significant loci maintains genetic cohesion in the Pseudomonas syringae species complex.</title>
        <authorList>
            <person name="Dillon M."/>
            <person name="Thakur S."/>
            <person name="Almeida R.N.D."/>
            <person name="Weir B.S."/>
            <person name="Guttman D.S."/>
        </authorList>
    </citation>
    <scope>NUCLEOTIDE SEQUENCE [LARGE SCALE GENOMIC DNA]</scope>
    <source>
        <strain evidence="3 4">ICMP 11281</strain>
    </source>
</reference>
<comment type="caution">
    <text evidence="3">The sequence shown here is derived from an EMBL/GenBank/DDBJ whole genome shotgun (WGS) entry which is preliminary data.</text>
</comment>
<dbReference type="EMBL" id="RBUQ01000004">
    <property type="protein sequence ID" value="RMV44427.1"/>
    <property type="molecule type" value="Genomic_DNA"/>
</dbReference>
<organism evidence="3 4">
    <name type="scientific">Pseudomonas syringae pv. maculicola</name>
    <dbReference type="NCBI Taxonomy" id="59511"/>
    <lineage>
        <taxon>Bacteria</taxon>
        <taxon>Pseudomonadati</taxon>
        <taxon>Pseudomonadota</taxon>
        <taxon>Gammaproteobacteria</taxon>
        <taxon>Pseudomonadales</taxon>
        <taxon>Pseudomonadaceae</taxon>
        <taxon>Pseudomonas</taxon>
    </lineage>
</organism>